<evidence type="ECO:0000313" key="3">
    <source>
        <dbReference type="RefSeq" id="XP_018840310.2"/>
    </source>
</evidence>
<dbReference type="AlphaFoldDB" id="A0A2I4G8U1"/>
<dbReference type="STRING" id="51240.A0A2I4G8U1"/>
<dbReference type="GeneID" id="109005719"/>
<dbReference type="PANTHER" id="PTHR31775:SF31">
    <property type="entry name" value="REMORIN-LIKE"/>
    <property type="match status" value="1"/>
</dbReference>
<dbReference type="KEGG" id="jre:109005719"/>
<protein>
    <submittedName>
        <fullName evidence="3">Remorin-like</fullName>
    </submittedName>
</protein>
<dbReference type="Gramene" id="Jr07_06230_p1">
    <property type="protein sequence ID" value="cds.Jr07_06230_p1"/>
    <property type="gene ID" value="Jr07_06230"/>
</dbReference>
<gene>
    <name evidence="3" type="primary">LOC109005719</name>
</gene>
<dbReference type="PANTHER" id="PTHR31775">
    <property type="entry name" value="OS02G0117200 PROTEIN"/>
    <property type="match status" value="1"/>
</dbReference>
<comment type="similarity">
    <text evidence="1">Belongs to the remorin family.</text>
</comment>
<dbReference type="Pfam" id="PF03763">
    <property type="entry name" value="Remorin_C"/>
    <property type="match status" value="1"/>
</dbReference>
<proteinExistence type="inferred from homology"/>
<dbReference type="RefSeq" id="XP_018840310.2">
    <property type="nucleotide sequence ID" value="XM_018984765.2"/>
</dbReference>
<dbReference type="Pfam" id="PF03766">
    <property type="entry name" value="Remorin_N"/>
    <property type="match status" value="1"/>
</dbReference>
<evidence type="ECO:0000313" key="2">
    <source>
        <dbReference type="Proteomes" id="UP000235220"/>
    </source>
</evidence>
<evidence type="ECO:0000256" key="1">
    <source>
        <dbReference type="ARBA" id="ARBA00005711"/>
    </source>
</evidence>
<name>A0A2I4G8U1_JUGRE</name>
<accession>A0A2I4G8U1</accession>
<dbReference type="OrthoDB" id="684343at2759"/>
<keyword evidence="2" id="KW-1185">Reference proteome</keyword>
<dbReference type="Proteomes" id="UP000235220">
    <property type="component" value="Chromosome 7"/>
</dbReference>
<dbReference type="InterPro" id="IPR005516">
    <property type="entry name" value="Remorin_C"/>
</dbReference>
<dbReference type="InterPro" id="IPR005518">
    <property type="entry name" value="Remorin_N"/>
</dbReference>
<reference evidence="3" key="1">
    <citation type="submission" date="2025-08" db="UniProtKB">
        <authorList>
            <consortium name="RefSeq"/>
        </authorList>
    </citation>
    <scope>IDENTIFICATION</scope>
    <source>
        <tissue evidence="3">Leaves</tissue>
    </source>
</reference>
<sequence>MEEAVLTKAEAETPTAAPPLASVIDVPNNAADEKAVVLAPEPKAIVEKTPDAVVKGASKGSLDRDIALAEVEKEKRTSIIKAWEESEKTKAENKAQKKFSAVAAWENTKTSSAEAKLRKLEEKLEKKKADYGEKTKNKAAMIHKQAEEKRAMVEATRREEILKAEETAAKYRATGYTPKKFLGCF</sequence>
<organism evidence="2 3">
    <name type="scientific">Juglans regia</name>
    <name type="common">English walnut</name>
    <dbReference type="NCBI Taxonomy" id="51240"/>
    <lineage>
        <taxon>Eukaryota</taxon>
        <taxon>Viridiplantae</taxon>
        <taxon>Streptophyta</taxon>
        <taxon>Embryophyta</taxon>
        <taxon>Tracheophyta</taxon>
        <taxon>Spermatophyta</taxon>
        <taxon>Magnoliopsida</taxon>
        <taxon>eudicotyledons</taxon>
        <taxon>Gunneridae</taxon>
        <taxon>Pentapetalae</taxon>
        <taxon>rosids</taxon>
        <taxon>fabids</taxon>
        <taxon>Fagales</taxon>
        <taxon>Juglandaceae</taxon>
        <taxon>Juglans</taxon>
    </lineage>
</organism>